<evidence type="ECO:0000313" key="5">
    <source>
        <dbReference type="EMBL" id="MFL0197903.1"/>
    </source>
</evidence>
<dbReference type="Gene3D" id="2.40.30.170">
    <property type="match status" value="1"/>
</dbReference>
<keyword evidence="2" id="KW-0472">Membrane</keyword>
<sequence>MIHEKLGAIKRLGPIILVIIIVPILSVYIKSINSSKNSLSSIKEVKVQEIKGGDTSNLSELSGTLQPFQEVTVSFEVSGIINSLNIKEGSNINVDDILASIDDSNYELQVQQAQANTQKAQAAYNETAKGAREQQLAEASLKLEQAETTYNQAVTDFKRNETLYKSEYISQSDYEKSQNNMILTQKDMNTAQEAYSLVAAGATEEEKQQANAAYKQAVSAEEQAQLALSKTSLKSPMKGVVISKNISQGQLVSSGTPACTIANIDKLKVDLPVPDNEIPSWKIGDKVVAILYDKSVDGSVTNIFSATNENTGTINVEVTLDNTSHNWRPGQVVNCEHSVNGSFTIFVPKEAVISNGSSSPYVFLLKNNKAVKTNVEIGDLKNNKLEIKSGVKKGQSLITDGAYKLSNGDKVNVVGSDNE</sequence>
<dbReference type="InterPro" id="IPR058637">
    <property type="entry name" value="YknX-like_C"/>
</dbReference>
<dbReference type="Pfam" id="PF25881">
    <property type="entry name" value="HH_YBHG"/>
    <property type="match status" value="1"/>
</dbReference>
<dbReference type="RefSeq" id="WP_406794007.1">
    <property type="nucleotide sequence ID" value="NZ_JBJHZX010000040.1"/>
</dbReference>
<evidence type="ECO:0000259" key="3">
    <source>
        <dbReference type="Pfam" id="PF25881"/>
    </source>
</evidence>
<dbReference type="SUPFAM" id="SSF111369">
    <property type="entry name" value="HlyD-like secretion proteins"/>
    <property type="match status" value="2"/>
</dbReference>
<name>A0ABW8SRU9_9CLOT</name>
<dbReference type="PANTHER" id="PTHR30469">
    <property type="entry name" value="MULTIDRUG RESISTANCE PROTEIN MDTA"/>
    <property type="match status" value="1"/>
</dbReference>
<comment type="similarity">
    <text evidence="1">Belongs to the membrane fusion protein (MFP) (TC 8.A.1) family.</text>
</comment>
<feature type="domain" description="YbhG-like alpha-helical hairpin" evidence="3">
    <location>
        <begin position="101"/>
        <end position="228"/>
    </location>
</feature>
<feature type="transmembrane region" description="Helical" evidence="2">
    <location>
        <begin position="12"/>
        <end position="29"/>
    </location>
</feature>
<gene>
    <name evidence="5" type="ORF">ACJDU8_20375</name>
</gene>
<feature type="domain" description="YknX-like C-terminal permuted SH3-like" evidence="4">
    <location>
        <begin position="347"/>
        <end position="413"/>
    </location>
</feature>
<dbReference type="Proteomes" id="UP001623660">
    <property type="component" value="Unassembled WGS sequence"/>
</dbReference>
<dbReference type="InterPro" id="IPR006143">
    <property type="entry name" value="RND_pump_MFP"/>
</dbReference>
<evidence type="ECO:0000256" key="2">
    <source>
        <dbReference type="SAM" id="Phobius"/>
    </source>
</evidence>
<keyword evidence="2" id="KW-1133">Transmembrane helix</keyword>
<accession>A0ABW8SRU9</accession>
<keyword evidence="2" id="KW-0812">Transmembrane</keyword>
<dbReference type="NCBIfam" id="TIGR01730">
    <property type="entry name" value="RND_mfp"/>
    <property type="match status" value="1"/>
</dbReference>
<dbReference type="Pfam" id="PF25989">
    <property type="entry name" value="YknX_C"/>
    <property type="match status" value="1"/>
</dbReference>
<evidence type="ECO:0000256" key="1">
    <source>
        <dbReference type="ARBA" id="ARBA00009477"/>
    </source>
</evidence>
<dbReference type="Gene3D" id="2.40.420.20">
    <property type="match status" value="1"/>
</dbReference>
<organism evidence="5 6">
    <name type="scientific">Candidatus Clostridium eludens</name>
    <dbReference type="NCBI Taxonomy" id="3381663"/>
    <lineage>
        <taxon>Bacteria</taxon>
        <taxon>Bacillati</taxon>
        <taxon>Bacillota</taxon>
        <taxon>Clostridia</taxon>
        <taxon>Eubacteriales</taxon>
        <taxon>Clostridiaceae</taxon>
        <taxon>Clostridium</taxon>
    </lineage>
</organism>
<dbReference type="Gene3D" id="2.40.50.100">
    <property type="match status" value="1"/>
</dbReference>
<comment type="caution">
    <text evidence="5">The sequence shown here is derived from an EMBL/GenBank/DDBJ whole genome shotgun (WGS) entry which is preliminary data.</text>
</comment>
<proteinExistence type="inferred from homology"/>
<keyword evidence="6" id="KW-1185">Reference proteome</keyword>
<protein>
    <submittedName>
        <fullName evidence="5">Efflux RND transporter periplasmic adaptor subunit</fullName>
    </submittedName>
</protein>
<reference evidence="5 6" key="1">
    <citation type="submission" date="2024-11" db="EMBL/GenBank/DDBJ databases">
        <authorList>
            <person name="Heng Y.C."/>
            <person name="Lim A.C.H."/>
            <person name="Lee J.K.Y."/>
            <person name="Kittelmann S."/>
        </authorList>
    </citation>
    <scope>NUCLEOTIDE SEQUENCE [LARGE SCALE GENOMIC DNA]</scope>
    <source>
        <strain evidence="5 6">WILCCON 0269</strain>
    </source>
</reference>
<dbReference type="InterPro" id="IPR059052">
    <property type="entry name" value="HH_YbhG-like"/>
</dbReference>
<dbReference type="EMBL" id="JBJHZX010000040">
    <property type="protein sequence ID" value="MFL0197903.1"/>
    <property type="molecule type" value="Genomic_DNA"/>
</dbReference>
<evidence type="ECO:0000313" key="6">
    <source>
        <dbReference type="Proteomes" id="UP001623660"/>
    </source>
</evidence>
<evidence type="ECO:0000259" key="4">
    <source>
        <dbReference type="Pfam" id="PF25989"/>
    </source>
</evidence>